<evidence type="ECO:0000313" key="2">
    <source>
        <dbReference type="EMBL" id="MPR34069.1"/>
    </source>
</evidence>
<dbReference type="AlphaFoldDB" id="A0A7C9FPZ1"/>
<evidence type="ECO:0000256" key="1">
    <source>
        <dbReference type="SAM" id="Phobius"/>
    </source>
</evidence>
<name>A0A7C9FPZ1_9BACT</name>
<organism evidence="2 3">
    <name type="scientific">Salmonirosea aquatica</name>
    <dbReference type="NCBI Taxonomy" id="2654236"/>
    <lineage>
        <taxon>Bacteria</taxon>
        <taxon>Pseudomonadati</taxon>
        <taxon>Bacteroidota</taxon>
        <taxon>Cytophagia</taxon>
        <taxon>Cytophagales</taxon>
        <taxon>Spirosomataceae</taxon>
        <taxon>Salmonirosea</taxon>
    </lineage>
</organism>
<keyword evidence="3" id="KW-1185">Reference proteome</keyword>
<dbReference type="Proteomes" id="UP000479293">
    <property type="component" value="Unassembled WGS sequence"/>
</dbReference>
<keyword evidence="1" id="KW-1133">Transmembrane helix</keyword>
<sequence length="546" mass="59734">MISFDFSFNSSDPFHWLTAILLAAFPVVVFGILWRNKTLTPRRKWLRGGLNLFLWLVLLGYLLQPTWTKTSDSARALLVGAEVPSAMARRWQDSLGLNERFGSQEFLKKKLAAHFDSVTLLGQDFTPDLLAQLTSGTVEWQPYFSENQIQNLAWQGTLRLGEMQRITGSVQSTKKQWAKIKFAGETLDSTQLAEGSNSFSLQFPAFTEGRTATELFVNDKFVDTLRFFVRSRPVLSYQFILDSPDFESRTLAEWLGRQGNAVTVTTAVSKGIQQSTTINGGMAQGTLPDLIVTDPGNASNSLVKKALAAGKSILFIGLTQAESNLTTINRALGTGFSIKRTTSETAAQVAPNLTALPYAFNESLPQLTVPGYPVAVWNKVGKVGVSLLNETFPLKLSGDSVAYARIWNTVLAQVQPPSGSGVLADAPLFKGLAGRFSLNMDAEIPTRFPVGQDTVVLQTSPLNQQVAETNYLFGQSGWIGAGDSAEVFVEDSTSTLFLTRRMAHYIKALRAAGFSAGPPMPNRNVRKKSTIGYGLRCLCSVARRFG</sequence>
<accession>A0A7C9FPZ1</accession>
<feature type="transmembrane region" description="Helical" evidence="1">
    <location>
        <begin position="14"/>
        <end position="33"/>
    </location>
</feature>
<protein>
    <submittedName>
        <fullName evidence="2">Uncharacterized protein</fullName>
    </submittedName>
</protein>
<keyword evidence="1" id="KW-0812">Transmembrane</keyword>
<reference evidence="2 3" key="1">
    <citation type="submission" date="2019-10" db="EMBL/GenBank/DDBJ databases">
        <title>Draft Genome Sequence of Cytophagaceae sp. SJW1-29.</title>
        <authorList>
            <person name="Choi A."/>
        </authorList>
    </citation>
    <scope>NUCLEOTIDE SEQUENCE [LARGE SCALE GENOMIC DNA]</scope>
    <source>
        <strain evidence="2 3">SJW1-29</strain>
    </source>
</reference>
<gene>
    <name evidence="2" type="ORF">GBK04_12000</name>
</gene>
<proteinExistence type="predicted"/>
<dbReference type="RefSeq" id="WP_152759975.1">
    <property type="nucleotide sequence ID" value="NZ_WHLY01000002.1"/>
</dbReference>
<comment type="caution">
    <text evidence="2">The sequence shown here is derived from an EMBL/GenBank/DDBJ whole genome shotgun (WGS) entry which is preliminary data.</text>
</comment>
<keyword evidence="1" id="KW-0472">Membrane</keyword>
<feature type="transmembrane region" description="Helical" evidence="1">
    <location>
        <begin position="45"/>
        <end position="63"/>
    </location>
</feature>
<evidence type="ECO:0000313" key="3">
    <source>
        <dbReference type="Proteomes" id="UP000479293"/>
    </source>
</evidence>
<dbReference type="EMBL" id="WHLY01000002">
    <property type="protein sequence ID" value="MPR34069.1"/>
    <property type="molecule type" value="Genomic_DNA"/>
</dbReference>